<sequence length="113" mass="12670">MPFFCTFICITGIPYFISLFLGWKICSDIAVDEAFTLQNAKRLKAISILSMMEGILYIGALLYISIVGNYHTSIVVILLLILFFSVVISIFTSLLSHLVRKASDIQEDNDLTI</sequence>
<organism evidence="1 2">
    <name type="scientific">Bacillus cereus</name>
    <dbReference type="NCBI Taxonomy" id="1396"/>
    <lineage>
        <taxon>Bacteria</taxon>
        <taxon>Bacillati</taxon>
        <taxon>Bacillota</taxon>
        <taxon>Bacilli</taxon>
        <taxon>Bacillales</taxon>
        <taxon>Bacillaceae</taxon>
        <taxon>Bacillus</taxon>
        <taxon>Bacillus cereus group</taxon>
    </lineage>
</organism>
<dbReference type="InterPro" id="IPR021354">
    <property type="entry name" value="DUF2975"/>
</dbReference>
<dbReference type="AlphaFoldDB" id="A0A2A8INZ7"/>
<dbReference type="OrthoDB" id="9758375at2"/>
<reference evidence="1 2" key="1">
    <citation type="submission" date="2017-09" db="EMBL/GenBank/DDBJ databases">
        <title>Large-scale bioinformatics analysis of Bacillus genomes uncovers conserved roles of natural products in bacterial physiology.</title>
        <authorList>
            <consortium name="Agbiome Team Llc"/>
            <person name="Bleich R.M."/>
            <person name="Grubbs K.J."/>
            <person name="Santa Maria K.C."/>
            <person name="Allen S.E."/>
            <person name="Farag S."/>
            <person name="Shank E.A."/>
            <person name="Bowers A."/>
        </authorList>
    </citation>
    <scope>NUCLEOTIDE SEQUENCE [LARGE SCALE GENOMIC DNA]</scope>
    <source>
        <strain evidence="1 2">AFS040105</strain>
    </source>
</reference>
<protein>
    <submittedName>
        <fullName evidence="1">DUF2975 domain-containing protein</fullName>
    </submittedName>
</protein>
<dbReference type="Pfam" id="PF11188">
    <property type="entry name" value="DUF2975"/>
    <property type="match status" value="1"/>
</dbReference>
<proteinExistence type="predicted"/>
<comment type="caution">
    <text evidence="1">The sequence shown here is derived from an EMBL/GenBank/DDBJ whole genome shotgun (WGS) entry which is preliminary data.</text>
</comment>
<evidence type="ECO:0000313" key="1">
    <source>
        <dbReference type="EMBL" id="PGU02212.1"/>
    </source>
</evidence>
<dbReference type="Proteomes" id="UP000225766">
    <property type="component" value="Unassembled WGS sequence"/>
</dbReference>
<name>A0A2A8INZ7_BACCE</name>
<evidence type="ECO:0000313" key="2">
    <source>
        <dbReference type="Proteomes" id="UP000225766"/>
    </source>
</evidence>
<accession>A0A2A8INZ7</accession>
<dbReference type="EMBL" id="NUMG01000012">
    <property type="protein sequence ID" value="PGU02212.1"/>
    <property type="molecule type" value="Genomic_DNA"/>
</dbReference>
<gene>
    <name evidence="1" type="ORF">COD19_12250</name>
</gene>
<dbReference type="RefSeq" id="WP_088232053.1">
    <property type="nucleotide sequence ID" value="NZ_JARXKI010000009.1"/>
</dbReference>